<feature type="transmembrane region" description="Helical" evidence="8">
    <location>
        <begin position="12"/>
        <end position="34"/>
    </location>
</feature>
<evidence type="ECO:0000256" key="4">
    <source>
        <dbReference type="ARBA" id="ARBA00022475"/>
    </source>
</evidence>
<comment type="subcellular location">
    <subcellularLocation>
        <location evidence="1">Cell membrane</location>
        <topology evidence="1">Multi-pass membrane protein</topology>
    </subcellularLocation>
</comment>
<dbReference type="Pfam" id="PF01758">
    <property type="entry name" value="SBF"/>
    <property type="match status" value="1"/>
</dbReference>
<comment type="similarity">
    <text evidence="2">Belongs to the arsenical resistance-3 (ACR3) (TC 2.A.59) family.</text>
</comment>
<dbReference type="GO" id="GO:0005886">
    <property type="term" value="C:plasma membrane"/>
    <property type="evidence" value="ECO:0007669"/>
    <property type="project" value="UniProtKB-SubCell"/>
</dbReference>
<evidence type="ECO:0000256" key="2">
    <source>
        <dbReference type="ARBA" id="ARBA00010110"/>
    </source>
</evidence>
<dbReference type="AlphaFoldDB" id="A0A2T4S7R3"/>
<comment type="caution">
    <text evidence="9">The sequence shown here is derived from an EMBL/GenBank/DDBJ whole genome shotgun (WGS) entry which is preliminary data.</text>
</comment>
<protein>
    <submittedName>
        <fullName evidence="9">Arsenic resistance protein</fullName>
    </submittedName>
</protein>
<dbReference type="InterPro" id="IPR038770">
    <property type="entry name" value="Na+/solute_symporter_sf"/>
</dbReference>
<keyword evidence="6 8" id="KW-1133">Transmembrane helix</keyword>
<feature type="transmembrane region" description="Helical" evidence="8">
    <location>
        <begin position="230"/>
        <end position="253"/>
    </location>
</feature>
<keyword evidence="5 8" id="KW-0812">Transmembrane</keyword>
<reference evidence="9 10" key="1">
    <citation type="journal article" date="2016" name="Front. Microbiol.">
        <title>Comprehensive Phylogenetic Analysis of Bovine Non-aureus Staphylococci Species Based on Whole-Genome Sequencing.</title>
        <authorList>
            <person name="Naushad S."/>
            <person name="Barkema H.W."/>
            <person name="Luby C."/>
            <person name="Condas L.A."/>
            <person name="Nobrega D.B."/>
            <person name="Carson D.A."/>
            <person name="De Buck J."/>
        </authorList>
    </citation>
    <scope>NUCLEOTIDE SEQUENCE [LARGE SCALE GENOMIC DNA]</scope>
    <source>
        <strain evidence="9 10">SNUC 4337</strain>
    </source>
</reference>
<dbReference type="OrthoDB" id="3254016at2"/>
<evidence type="ECO:0000256" key="8">
    <source>
        <dbReference type="SAM" id="Phobius"/>
    </source>
</evidence>
<evidence type="ECO:0000256" key="5">
    <source>
        <dbReference type="ARBA" id="ARBA00022692"/>
    </source>
</evidence>
<feature type="transmembrane region" description="Helical" evidence="8">
    <location>
        <begin position="265"/>
        <end position="283"/>
    </location>
</feature>
<dbReference type="EMBL" id="PZHR01000119">
    <property type="protein sequence ID" value="PTK57232.1"/>
    <property type="molecule type" value="Genomic_DNA"/>
</dbReference>
<dbReference type="GO" id="GO:0015297">
    <property type="term" value="F:antiporter activity"/>
    <property type="evidence" value="ECO:0007669"/>
    <property type="project" value="InterPro"/>
</dbReference>
<name>A0A2T4S7R3_9STAP</name>
<evidence type="ECO:0000313" key="9">
    <source>
        <dbReference type="EMBL" id="PTK57232.1"/>
    </source>
</evidence>
<gene>
    <name evidence="9" type="ORF">BUZ61_12685</name>
</gene>
<feature type="transmembrane region" description="Helical" evidence="8">
    <location>
        <begin position="200"/>
        <end position="218"/>
    </location>
</feature>
<keyword evidence="4" id="KW-1003">Cell membrane</keyword>
<keyword evidence="3" id="KW-0813">Transport</keyword>
<evidence type="ECO:0000313" key="10">
    <source>
        <dbReference type="Proteomes" id="UP000240400"/>
    </source>
</evidence>
<evidence type="ECO:0000256" key="3">
    <source>
        <dbReference type="ARBA" id="ARBA00022448"/>
    </source>
</evidence>
<evidence type="ECO:0000256" key="1">
    <source>
        <dbReference type="ARBA" id="ARBA00004651"/>
    </source>
</evidence>
<feature type="transmembrane region" description="Helical" evidence="8">
    <location>
        <begin position="129"/>
        <end position="149"/>
    </location>
</feature>
<evidence type="ECO:0000256" key="7">
    <source>
        <dbReference type="ARBA" id="ARBA00023136"/>
    </source>
</evidence>
<dbReference type="PANTHER" id="PTHR43057">
    <property type="entry name" value="ARSENITE EFFLUX TRANSPORTER"/>
    <property type="match status" value="1"/>
</dbReference>
<feature type="transmembrane region" description="Helical" evidence="8">
    <location>
        <begin position="71"/>
        <end position="94"/>
    </location>
</feature>
<dbReference type="GO" id="GO:0015105">
    <property type="term" value="F:arsenite transmembrane transporter activity"/>
    <property type="evidence" value="ECO:0007669"/>
    <property type="project" value="TreeGrafter"/>
</dbReference>
<feature type="transmembrane region" description="Helical" evidence="8">
    <location>
        <begin position="40"/>
        <end position="59"/>
    </location>
</feature>
<feature type="transmembrane region" description="Helical" evidence="8">
    <location>
        <begin position="289"/>
        <end position="312"/>
    </location>
</feature>
<accession>A0A2T4S7R3</accession>
<sequence length="320" mass="36233">MQHIKSFIENYQIYIYFTAVIGGVLTGLISYSFANFLESIVSVCIGILMFSMFSQIPFFKIKQNFLNVRFIIALLISNFIVIPLFVFCLVQLFNITNTPVIIGLYLVLLTPCIDYVIVFTALGKGNEHFMLFATPLLFIFQILLLPIYFTLFLDIDIFSHMTIVPFIKAFSMFIILPLIFALLLQFFSSKSKTSNQILQLTAWLPEIFMSFVLFSVVGSQINKTIHNLDIVLIVVPIYICFLTISPFIGALCGKLFKLEAEAKRTLAFSSSTRNALVVLPLALVLPKDWVTITTTVVITQTLCELLGEIIFIKAIPKLIR</sequence>
<evidence type="ECO:0000256" key="6">
    <source>
        <dbReference type="ARBA" id="ARBA00022989"/>
    </source>
</evidence>
<feature type="transmembrane region" description="Helical" evidence="8">
    <location>
        <begin position="100"/>
        <end position="122"/>
    </location>
</feature>
<organism evidence="9 10">
    <name type="scientific">Staphylococcus nepalensis</name>
    <dbReference type="NCBI Taxonomy" id="214473"/>
    <lineage>
        <taxon>Bacteria</taxon>
        <taxon>Bacillati</taxon>
        <taxon>Bacillota</taxon>
        <taxon>Bacilli</taxon>
        <taxon>Bacillales</taxon>
        <taxon>Staphylococcaceae</taxon>
        <taxon>Staphylococcus</taxon>
    </lineage>
</organism>
<dbReference type="Gene3D" id="1.20.1530.20">
    <property type="match status" value="1"/>
</dbReference>
<dbReference type="PANTHER" id="PTHR43057:SF1">
    <property type="entry name" value="ARSENICAL-RESISTANCE PROTEIN 3"/>
    <property type="match status" value="1"/>
</dbReference>
<keyword evidence="7 8" id="KW-0472">Membrane</keyword>
<dbReference type="Proteomes" id="UP000240400">
    <property type="component" value="Unassembled WGS sequence"/>
</dbReference>
<dbReference type="InterPro" id="IPR002657">
    <property type="entry name" value="BilAc:Na_symport/Acr3"/>
</dbReference>
<feature type="transmembrane region" description="Helical" evidence="8">
    <location>
        <begin position="169"/>
        <end position="188"/>
    </location>
</feature>
<proteinExistence type="inferred from homology"/>
<dbReference type="GO" id="GO:0015104">
    <property type="term" value="F:antimonite transmembrane transporter activity"/>
    <property type="evidence" value="ECO:0007669"/>
    <property type="project" value="TreeGrafter"/>
</dbReference>
<dbReference type="InterPro" id="IPR004706">
    <property type="entry name" value="Arsenical-R_Acr3"/>
</dbReference>